<sequence>MHASLDEWERQLQIEFLPNQGEAATRARQLRFKFENAEELSLASYLRRKAQLLRDAGVADESSIKFEVWQGLDPEIKSITPLRNNETLAQFVSRVRENDSAASFTWKTKNRGKDRSRSDKFTTKAPFHTQQRYERVEPRSSRYEPEYKREDRRPIEPTRDSRRTTRVEDPKQEKKAPVNMKREPRRPCRHCNGNHWDNECPKAKANLARRQEFEDSDTDMDEAVDAETDDEADFMAMRDLGSTDSESEN</sequence>
<evidence type="ECO:0000256" key="1">
    <source>
        <dbReference type="SAM" id="MobiDB-lite"/>
    </source>
</evidence>
<dbReference type="HOGENOM" id="CLU_1115752_0_0_1"/>
<feature type="compositionally biased region" description="Basic and acidic residues" evidence="1">
    <location>
        <begin position="111"/>
        <end position="122"/>
    </location>
</feature>
<name>U1FWU9_ENDPU</name>
<dbReference type="AlphaFoldDB" id="U1FWU9"/>
<dbReference type="eggNOG" id="ENOG502T5NV">
    <property type="taxonomic scope" value="Eukaryota"/>
</dbReference>
<gene>
    <name evidence="2" type="ORF">EPUS_09243</name>
</gene>
<proteinExistence type="predicted"/>
<reference evidence="3" key="1">
    <citation type="journal article" date="2014" name="BMC Genomics">
        <title>Genome characteristics reveal the impact of lichenization on lichen-forming fungus Endocarpon pusillum Hedwig (Verrucariales, Ascomycota).</title>
        <authorList>
            <person name="Wang Y.-Y."/>
            <person name="Liu B."/>
            <person name="Zhang X.-Y."/>
            <person name="Zhou Q.-M."/>
            <person name="Zhang T."/>
            <person name="Li H."/>
            <person name="Yu Y.-F."/>
            <person name="Zhang X.-L."/>
            <person name="Hao X.-Y."/>
            <person name="Wang M."/>
            <person name="Wang L."/>
            <person name="Wei J.-C."/>
        </authorList>
    </citation>
    <scope>NUCLEOTIDE SEQUENCE [LARGE SCALE GENOMIC DNA]</scope>
    <source>
        <strain evidence="3">Z07020 / HMAS-L-300199</strain>
    </source>
</reference>
<dbReference type="RefSeq" id="XP_007805017.1">
    <property type="nucleotide sequence ID" value="XM_007806826.1"/>
</dbReference>
<protein>
    <submittedName>
        <fullName evidence="2">Uncharacterized protein</fullName>
    </submittedName>
</protein>
<feature type="compositionally biased region" description="Acidic residues" evidence="1">
    <location>
        <begin position="214"/>
        <end position="233"/>
    </location>
</feature>
<evidence type="ECO:0000313" key="2">
    <source>
        <dbReference type="EMBL" id="ERF69337.1"/>
    </source>
</evidence>
<organism evidence="2 3">
    <name type="scientific">Endocarpon pusillum (strain Z07020 / HMAS-L-300199)</name>
    <name type="common">Lichen-forming fungus</name>
    <dbReference type="NCBI Taxonomy" id="1263415"/>
    <lineage>
        <taxon>Eukaryota</taxon>
        <taxon>Fungi</taxon>
        <taxon>Dikarya</taxon>
        <taxon>Ascomycota</taxon>
        <taxon>Pezizomycotina</taxon>
        <taxon>Eurotiomycetes</taxon>
        <taxon>Chaetothyriomycetidae</taxon>
        <taxon>Verrucariales</taxon>
        <taxon>Verrucariaceae</taxon>
        <taxon>Endocarpon</taxon>
    </lineage>
</organism>
<keyword evidence="3" id="KW-1185">Reference proteome</keyword>
<feature type="region of interest" description="Disordered" evidence="1">
    <location>
        <begin position="106"/>
        <end position="233"/>
    </location>
</feature>
<dbReference type="GeneID" id="19244073"/>
<accession>U1FWU9</accession>
<dbReference type="Proteomes" id="UP000019373">
    <property type="component" value="Unassembled WGS sequence"/>
</dbReference>
<dbReference type="OrthoDB" id="4188289at2759"/>
<evidence type="ECO:0000313" key="3">
    <source>
        <dbReference type="Proteomes" id="UP000019373"/>
    </source>
</evidence>
<feature type="compositionally biased region" description="Basic and acidic residues" evidence="1">
    <location>
        <begin position="131"/>
        <end position="186"/>
    </location>
</feature>
<dbReference type="EMBL" id="KE721450">
    <property type="protein sequence ID" value="ERF69337.1"/>
    <property type="molecule type" value="Genomic_DNA"/>
</dbReference>